<name>A0A840A0T1_9CAUL</name>
<accession>A0A840A0T1</accession>
<dbReference type="InterPro" id="IPR045582">
    <property type="entry name" value="Trehalase-like_N"/>
</dbReference>
<dbReference type="Pfam" id="PF19291">
    <property type="entry name" value="TREH_N"/>
    <property type="match status" value="1"/>
</dbReference>
<evidence type="ECO:0000313" key="3">
    <source>
        <dbReference type="EMBL" id="MBB3892505.1"/>
    </source>
</evidence>
<protein>
    <submittedName>
        <fullName evidence="3">GH15 family glucan-1,4-alpha-glucosidase</fullName>
    </submittedName>
</protein>
<evidence type="ECO:0000259" key="2">
    <source>
        <dbReference type="Pfam" id="PF19291"/>
    </source>
</evidence>
<dbReference type="PANTHER" id="PTHR31616:SF0">
    <property type="entry name" value="GLUCAN 1,4-ALPHA-GLUCOSIDASE"/>
    <property type="match status" value="1"/>
</dbReference>
<dbReference type="GO" id="GO:0005975">
    <property type="term" value="P:carbohydrate metabolic process"/>
    <property type="evidence" value="ECO:0007669"/>
    <property type="project" value="InterPro"/>
</dbReference>
<dbReference type="Pfam" id="PF00723">
    <property type="entry name" value="Glyco_hydro_15"/>
    <property type="match status" value="1"/>
</dbReference>
<dbReference type="RefSeq" id="WP_183774978.1">
    <property type="nucleotide sequence ID" value="NZ_JACIDK010000005.1"/>
</dbReference>
<dbReference type="Gene3D" id="1.50.10.10">
    <property type="match status" value="1"/>
</dbReference>
<dbReference type="InterPro" id="IPR008928">
    <property type="entry name" value="6-hairpin_glycosidase_sf"/>
</dbReference>
<proteinExistence type="predicted"/>
<comment type="caution">
    <text evidence="3">The sequence shown here is derived from an EMBL/GenBank/DDBJ whole genome shotgun (WGS) entry which is preliminary data.</text>
</comment>
<reference evidence="3 4" key="1">
    <citation type="submission" date="2020-08" db="EMBL/GenBank/DDBJ databases">
        <title>Genomic Encyclopedia of Type Strains, Phase IV (KMG-IV): sequencing the most valuable type-strain genomes for metagenomic binning, comparative biology and taxonomic classification.</title>
        <authorList>
            <person name="Goeker M."/>
        </authorList>
    </citation>
    <scope>NUCLEOTIDE SEQUENCE [LARGE SCALE GENOMIC DNA]</scope>
    <source>
        <strain evidence="3 4">DSM 21793</strain>
    </source>
</reference>
<dbReference type="Proteomes" id="UP000530564">
    <property type="component" value="Unassembled WGS sequence"/>
</dbReference>
<gene>
    <name evidence="3" type="ORF">GGQ61_003241</name>
</gene>
<dbReference type="GO" id="GO:0004553">
    <property type="term" value="F:hydrolase activity, hydrolyzing O-glycosyl compounds"/>
    <property type="evidence" value="ECO:0007669"/>
    <property type="project" value="TreeGrafter"/>
</dbReference>
<organism evidence="3 4">
    <name type="scientific">Phenylobacterium haematophilum</name>
    <dbReference type="NCBI Taxonomy" id="98513"/>
    <lineage>
        <taxon>Bacteria</taxon>
        <taxon>Pseudomonadati</taxon>
        <taxon>Pseudomonadota</taxon>
        <taxon>Alphaproteobacteria</taxon>
        <taxon>Caulobacterales</taxon>
        <taxon>Caulobacteraceae</taxon>
        <taxon>Phenylobacterium</taxon>
    </lineage>
</organism>
<dbReference type="InterPro" id="IPR012341">
    <property type="entry name" value="6hp_glycosidase-like_sf"/>
</dbReference>
<keyword evidence="4" id="KW-1185">Reference proteome</keyword>
<feature type="domain" description="GH15-like" evidence="1">
    <location>
        <begin position="224"/>
        <end position="587"/>
    </location>
</feature>
<dbReference type="InterPro" id="IPR011613">
    <property type="entry name" value="GH15-like"/>
</dbReference>
<dbReference type="SUPFAM" id="SSF48208">
    <property type="entry name" value="Six-hairpin glycosidases"/>
    <property type="match status" value="1"/>
</dbReference>
<evidence type="ECO:0000259" key="1">
    <source>
        <dbReference type="Pfam" id="PF00723"/>
    </source>
</evidence>
<dbReference type="PANTHER" id="PTHR31616">
    <property type="entry name" value="TREHALASE"/>
    <property type="match status" value="1"/>
</dbReference>
<dbReference type="AlphaFoldDB" id="A0A840A0T1"/>
<dbReference type="EMBL" id="JACIDK010000005">
    <property type="protein sequence ID" value="MBB3892505.1"/>
    <property type="molecule type" value="Genomic_DNA"/>
</dbReference>
<feature type="domain" description="Trehalase-like N-terminal" evidence="2">
    <location>
        <begin position="10"/>
        <end position="162"/>
    </location>
</feature>
<evidence type="ECO:0000313" key="4">
    <source>
        <dbReference type="Proteomes" id="UP000530564"/>
    </source>
</evidence>
<sequence length="598" mass="67203">MTQTLDLFPIGNCAASGLIDRAGRLVWACAPRVDGDPMFCTLLGEEPDANPDAHGFWDIQVENQVHVAQSYLRNTPVLCTEVTDAEGAMVQIIDFCPRYRQFGRIYRPLAIIRLVRPLVGTPKIRIRARPMVNWGERPADHTTGSNHIRFVGGETTLRLTTDAPVSHITAERLFRLEQPVSMFLGPDEGFDADLAATCERMLGETTAYWRSWVRNLAVPLEWQEAVIRAAITLKLCAHEETGAIVAALTTSIPEHAESGRNWDYRYCWLRDAYYVVQALNRLGAADMLENYLGYLRNLVDRTAGGHVQPLYGVGMEPALTEHFAEHLPGYRGMGPVRIGNQAHEHLQHDVYGQIILSTVQAFFDERLLRPANVEDFKALERVGDRAFEMHDKPDASLWEFRGRESIHTYSAVMCWAACDRLGNAAHKLGLTDRADHWNARAAEVRKAIETRAWNPKLGRFAATFEGDELDASLLQLVDVRFVSPDDPRMAATIAAVEKGLRRGPYMLRYAIPDDFGEPKTAFNFCTFWLIEALHLSGRSEEARQLFEEMLGRRTAAGLLSEDIAFDGAELWGNYPQTYSLVGLINCATMLSRPWASVR</sequence>